<evidence type="ECO:0000256" key="1">
    <source>
        <dbReference type="SAM" id="Phobius"/>
    </source>
</evidence>
<proteinExistence type="predicted"/>
<dbReference type="Proteomes" id="UP000839513">
    <property type="component" value="Unassembled WGS sequence"/>
</dbReference>
<dbReference type="EMBL" id="RTRY01000009">
    <property type="protein sequence ID" value="MJX47621.1"/>
    <property type="molecule type" value="Genomic_DNA"/>
</dbReference>
<keyword evidence="1" id="KW-0812">Transmembrane</keyword>
<reference evidence="2" key="2">
    <citation type="submission" date="2018-11" db="EMBL/GenBank/DDBJ databases">
        <authorList>
            <consortium name="PulseNet: The National Subtyping Network for Foodborne Disease Surveillance"/>
            <person name="Tarr C.L."/>
            <person name="Trees E."/>
            <person name="Katz L.S."/>
            <person name="Carleton-Romer H.A."/>
            <person name="Stroika S."/>
            <person name="Kucerova Z."/>
            <person name="Roache K.F."/>
            <person name="Sabol A.L."/>
            <person name="Besser J."/>
            <person name="Gerner-Smidt P."/>
        </authorList>
    </citation>
    <scope>NUCLEOTIDE SEQUENCE [LARGE SCALE GENOMIC DNA]</scope>
    <source>
        <strain evidence="2">PNUSAS059687</strain>
    </source>
</reference>
<protein>
    <submittedName>
        <fullName evidence="2">Uncharacterized protein</fullName>
    </submittedName>
</protein>
<dbReference type="Proteomes" id="UP000885264">
    <property type="component" value="Unassembled WGS sequence"/>
</dbReference>
<keyword evidence="1" id="KW-0472">Membrane</keyword>
<dbReference type="AlphaFoldDB" id="A0A3K6BLA3"/>
<dbReference type="EMBL" id="RNUA01000167">
    <property type="protein sequence ID" value="MHT00587.1"/>
    <property type="molecule type" value="Genomic_DNA"/>
</dbReference>
<comment type="caution">
    <text evidence="2">The sequence shown here is derived from an EMBL/GenBank/DDBJ whole genome shotgun (WGS) entry which is preliminary data.</text>
</comment>
<evidence type="ECO:0000313" key="3">
    <source>
        <dbReference type="EMBL" id="MJX47621.1"/>
    </source>
</evidence>
<gene>
    <name evidence="3" type="ORF">DTA53_12120</name>
    <name evidence="2" type="ORF">EEN88_23020</name>
</gene>
<accession>A0A3K6BLA3</accession>
<organism evidence="2">
    <name type="scientific">Salmonella enterica</name>
    <name type="common">Salmonella choleraesuis</name>
    <dbReference type="NCBI Taxonomy" id="28901"/>
    <lineage>
        <taxon>Bacteria</taxon>
        <taxon>Pseudomonadati</taxon>
        <taxon>Pseudomonadota</taxon>
        <taxon>Gammaproteobacteria</taxon>
        <taxon>Enterobacterales</taxon>
        <taxon>Enterobacteriaceae</taxon>
        <taxon>Salmonella</taxon>
    </lineage>
</organism>
<evidence type="ECO:0000313" key="2">
    <source>
        <dbReference type="EMBL" id="MHT00587.1"/>
    </source>
</evidence>
<sequence>MNKCKDSRQDTATIQKVTPQSLITSIVQVIPQVELISLEKKDISKGKTAAAVGADVGVIAVVIAAIVAATLSAGVAAMIVNS</sequence>
<reference evidence="3" key="1">
    <citation type="submission" date="2018-07" db="EMBL/GenBank/DDBJ databases">
        <authorList>
            <consortium name="GenomeTrakr network: Whole genome sequencing for foodborne pathogen traceback"/>
        </authorList>
    </citation>
    <scope>NUCLEOTIDE SEQUENCE [LARGE SCALE GENOMIC DNA]</scope>
    <source>
        <strain evidence="3">FDA00013282</strain>
    </source>
</reference>
<feature type="transmembrane region" description="Helical" evidence="1">
    <location>
        <begin position="50"/>
        <end position="80"/>
    </location>
</feature>
<keyword evidence="1" id="KW-1133">Transmembrane helix</keyword>
<name>A0A3K6BLA3_SALER</name>